<sequence length="98" mass="10904">MAAPFVSMPLVPSVAISDEGDCHELSLQNRAILEPSSSHGAKSTFTDPSDVALRHLSPKKAKRIEVNKSEMAYLLDPITVWLVIGLELRLMRFRPIDF</sequence>
<evidence type="ECO:0000313" key="2">
    <source>
        <dbReference type="Proteomes" id="UP001056120"/>
    </source>
</evidence>
<accession>A0ACB9JCF0</accession>
<protein>
    <submittedName>
        <fullName evidence="1">Uncharacterized protein</fullName>
    </submittedName>
</protein>
<proteinExistence type="predicted"/>
<name>A0ACB9JCF0_9ASTR</name>
<organism evidence="1 2">
    <name type="scientific">Smallanthus sonchifolius</name>
    <dbReference type="NCBI Taxonomy" id="185202"/>
    <lineage>
        <taxon>Eukaryota</taxon>
        <taxon>Viridiplantae</taxon>
        <taxon>Streptophyta</taxon>
        <taxon>Embryophyta</taxon>
        <taxon>Tracheophyta</taxon>
        <taxon>Spermatophyta</taxon>
        <taxon>Magnoliopsida</taxon>
        <taxon>eudicotyledons</taxon>
        <taxon>Gunneridae</taxon>
        <taxon>Pentapetalae</taxon>
        <taxon>asterids</taxon>
        <taxon>campanulids</taxon>
        <taxon>Asterales</taxon>
        <taxon>Asteraceae</taxon>
        <taxon>Asteroideae</taxon>
        <taxon>Heliantheae alliance</taxon>
        <taxon>Millerieae</taxon>
        <taxon>Smallanthus</taxon>
    </lineage>
</organism>
<reference evidence="2" key="1">
    <citation type="journal article" date="2022" name="Mol. Ecol. Resour.">
        <title>The genomes of chicory, endive, great burdock and yacon provide insights into Asteraceae palaeo-polyploidization history and plant inulin production.</title>
        <authorList>
            <person name="Fan W."/>
            <person name="Wang S."/>
            <person name="Wang H."/>
            <person name="Wang A."/>
            <person name="Jiang F."/>
            <person name="Liu H."/>
            <person name="Zhao H."/>
            <person name="Xu D."/>
            <person name="Zhang Y."/>
        </authorList>
    </citation>
    <scope>NUCLEOTIDE SEQUENCE [LARGE SCALE GENOMIC DNA]</scope>
    <source>
        <strain evidence="2">cv. Yunnan</strain>
    </source>
</reference>
<reference evidence="1 2" key="2">
    <citation type="journal article" date="2022" name="Mol. Ecol. Resour.">
        <title>The genomes of chicory, endive, great burdock and yacon provide insights into Asteraceae paleo-polyploidization history and plant inulin production.</title>
        <authorList>
            <person name="Fan W."/>
            <person name="Wang S."/>
            <person name="Wang H."/>
            <person name="Wang A."/>
            <person name="Jiang F."/>
            <person name="Liu H."/>
            <person name="Zhao H."/>
            <person name="Xu D."/>
            <person name="Zhang Y."/>
        </authorList>
    </citation>
    <scope>NUCLEOTIDE SEQUENCE [LARGE SCALE GENOMIC DNA]</scope>
    <source>
        <strain evidence="2">cv. Yunnan</strain>
        <tissue evidence="1">Leaves</tissue>
    </source>
</reference>
<keyword evidence="2" id="KW-1185">Reference proteome</keyword>
<dbReference type="EMBL" id="CM042021">
    <property type="protein sequence ID" value="KAI3817435.1"/>
    <property type="molecule type" value="Genomic_DNA"/>
</dbReference>
<gene>
    <name evidence="1" type="ORF">L1987_11225</name>
</gene>
<comment type="caution">
    <text evidence="1">The sequence shown here is derived from an EMBL/GenBank/DDBJ whole genome shotgun (WGS) entry which is preliminary data.</text>
</comment>
<dbReference type="Proteomes" id="UP001056120">
    <property type="component" value="Linkage Group LG04"/>
</dbReference>
<evidence type="ECO:0000313" key="1">
    <source>
        <dbReference type="EMBL" id="KAI3817435.1"/>
    </source>
</evidence>